<dbReference type="EMBL" id="AJWJ01000064">
    <property type="protein sequence ID" value="KAF2076334.1"/>
    <property type="molecule type" value="Genomic_DNA"/>
</dbReference>
<accession>A0A8J4V9P7</accession>
<dbReference type="InterPro" id="IPR006994">
    <property type="entry name" value="TCF25/Rqc1"/>
</dbReference>
<evidence type="ECO:0008006" key="4">
    <source>
        <dbReference type="Google" id="ProtNLM"/>
    </source>
</evidence>
<evidence type="ECO:0000256" key="1">
    <source>
        <dbReference type="SAM" id="MobiDB-lite"/>
    </source>
</evidence>
<dbReference type="PANTHER" id="PTHR22684:SF0">
    <property type="entry name" value="RIBOSOME QUALITY CONTROL COMPLEX SUBUNIT TCF25"/>
    <property type="match status" value="1"/>
</dbReference>
<protein>
    <recommendedName>
        <fullName evidence="4">Transcription factor 25</fullName>
    </recommendedName>
</protein>
<keyword evidence="3" id="KW-1185">Reference proteome</keyword>
<dbReference type="Pfam" id="PF04910">
    <property type="entry name" value="Tcf25"/>
    <property type="match status" value="1"/>
</dbReference>
<feature type="region of interest" description="Disordered" evidence="1">
    <location>
        <begin position="1"/>
        <end position="130"/>
    </location>
</feature>
<sequence length="718" mass="83159">MSSRALRKKQQLEIQKIESSSESESESVGQDDSTDEDQDEQQPAKSNKTPVKSFSMLMLSDEDQDESDSDKSQDEDEEEEVVVEKPKKQQPPQQPPQQTKKQQNSNNKKKQNNKKNNKQQNKKQDKDLDEVVKSIESGSIESMKPLSEKEQRYQEYLKLFKINQSCLNPDNEMKKLFGCKIADIKDNKKKGASSYRTNFKKKNYLLVTPKPNWPDMYNILYMELDKAKSDASNSNNNNSNNTNNNNNNNDICYFNMKWSPNYIEAQEEFYLSLATHDPMSVASLIRYHPYHIDSLLQLSQVCLQTSDFANAGDLAERAVFAFEYNWHHSFNPTQGNCRFEYENDQNKPCFLALFRYIQILGRRGCPRTSLEYCKMLLSLDHSDPLYVRLVIDYYALKSKQYEFLYELFTNIKTITPETESLSLLPNFCYSAALAKFMMETNGGTQDQDMGEGLNSDQLLQQALISFPMVLKPLLEKCKTQLTTAVNNRVVNLEDDKFFTEDILGHRIDHLVSLFVERNYTLWQSDKVADWIKSNVQIVLAKHRNADPAIAQQQAVITKEYETVNHDVFSHLVLSEYSDVVQRLPPDIVEMMRADGYGDNVVPQRDPNQPPARGLGGGVQIYRQIQRQQQLRRQQQQQLQQQLQQQQQFQRGYVPQTNEPIITENPEYHQNPLLGFFHSLMPWNDPTVQAANAREQQRAAGFLDDYVDFEEDEPSDEDN</sequence>
<feature type="compositionally biased region" description="Low complexity" evidence="1">
    <location>
        <begin position="96"/>
        <end position="106"/>
    </location>
</feature>
<feature type="compositionally biased region" description="Acidic residues" evidence="1">
    <location>
        <begin position="60"/>
        <end position="81"/>
    </location>
</feature>
<evidence type="ECO:0000313" key="3">
    <source>
        <dbReference type="Proteomes" id="UP000695562"/>
    </source>
</evidence>
<dbReference type="PANTHER" id="PTHR22684">
    <property type="entry name" value="NULP1-RELATED"/>
    <property type="match status" value="1"/>
</dbReference>
<feature type="compositionally biased region" description="Polar residues" evidence="1">
    <location>
        <begin position="43"/>
        <end position="52"/>
    </location>
</feature>
<evidence type="ECO:0000313" key="2">
    <source>
        <dbReference type="EMBL" id="KAF2076334.1"/>
    </source>
</evidence>
<dbReference type="GO" id="GO:1990112">
    <property type="term" value="C:RQC complex"/>
    <property type="evidence" value="ECO:0007669"/>
    <property type="project" value="TreeGrafter"/>
</dbReference>
<comment type="caution">
    <text evidence="2">The sequence shown here is derived from an EMBL/GenBank/DDBJ whole genome shotgun (WGS) entry which is preliminary data.</text>
</comment>
<organism evidence="2 3">
    <name type="scientific">Polysphondylium violaceum</name>
    <dbReference type="NCBI Taxonomy" id="133409"/>
    <lineage>
        <taxon>Eukaryota</taxon>
        <taxon>Amoebozoa</taxon>
        <taxon>Evosea</taxon>
        <taxon>Eumycetozoa</taxon>
        <taxon>Dictyostelia</taxon>
        <taxon>Dictyosteliales</taxon>
        <taxon>Dictyosteliaceae</taxon>
        <taxon>Polysphondylium</taxon>
    </lineage>
</organism>
<feature type="compositionally biased region" description="Low complexity" evidence="1">
    <location>
        <begin position="18"/>
        <end position="31"/>
    </location>
</feature>
<dbReference type="Proteomes" id="UP000695562">
    <property type="component" value="Unassembled WGS sequence"/>
</dbReference>
<feature type="compositionally biased region" description="Basic residues" evidence="1">
    <location>
        <begin position="107"/>
        <end position="121"/>
    </location>
</feature>
<name>A0A8J4V9P7_9MYCE</name>
<dbReference type="OrthoDB" id="205993at2759"/>
<reference evidence="2" key="1">
    <citation type="submission" date="2020-01" db="EMBL/GenBank/DDBJ databases">
        <title>Development of genomics and gene disruption for Polysphondylium violaceum indicates a role for the polyketide synthase stlB in stalk morphogenesis.</title>
        <authorList>
            <person name="Narita B."/>
            <person name="Kawabe Y."/>
            <person name="Kin K."/>
            <person name="Saito T."/>
            <person name="Gibbs R."/>
            <person name="Kuspa A."/>
            <person name="Muzny D."/>
            <person name="Queller D."/>
            <person name="Richards S."/>
            <person name="Strassman J."/>
            <person name="Sucgang R."/>
            <person name="Worley K."/>
            <person name="Schaap P."/>
        </authorList>
    </citation>
    <scope>NUCLEOTIDE SEQUENCE</scope>
    <source>
        <strain evidence="2">QSvi11</strain>
    </source>
</reference>
<gene>
    <name evidence="2" type="ORF">CYY_002340</name>
</gene>
<dbReference type="AlphaFoldDB" id="A0A8J4V9P7"/>
<proteinExistence type="predicted"/>